<dbReference type="EMBL" id="VLKW01000017">
    <property type="protein sequence ID" value="TWI41832.1"/>
    <property type="molecule type" value="Genomic_DNA"/>
</dbReference>
<reference evidence="2 3" key="1">
    <citation type="journal article" date="2015" name="Stand. Genomic Sci.">
        <title>Genomic Encyclopedia of Bacterial and Archaeal Type Strains, Phase III: the genomes of soil and plant-associated and newly described type strains.</title>
        <authorList>
            <person name="Whitman W.B."/>
            <person name="Woyke T."/>
            <person name="Klenk H.P."/>
            <person name="Zhou Y."/>
            <person name="Lilburn T.G."/>
            <person name="Beck B.J."/>
            <person name="De Vos P."/>
            <person name="Vandamme P."/>
            <person name="Eisen J.A."/>
            <person name="Garrity G."/>
            <person name="Hugenholtz P."/>
            <person name="Kyrpides N.C."/>
        </authorList>
    </citation>
    <scope>NUCLEOTIDE SEQUENCE [LARGE SCALE GENOMIC DNA]</scope>
    <source>
        <strain evidence="2 3">CGMCC 1.10685</strain>
    </source>
</reference>
<feature type="transmembrane region" description="Helical" evidence="1">
    <location>
        <begin position="91"/>
        <end position="109"/>
    </location>
</feature>
<keyword evidence="1" id="KW-0812">Transmembrane</keyword>
<dbReference type="AlphaFoldDB" id="A0A562PBJ4"/>
<keyword evidence="1" id="KW-0472">Membrane</keyword>
<keyword evidence="1" id="KW-1133">Transmembrane helix</keyword>
<feature type="transmembrane region" description="Helical" evidence="1">
    <location>
        <begin position="223"/>
        <end position="245"/>
    </location>
</feature>
<accession>A0A562PBJ4</accession>
<feature type="transmembrane region" description="Helical" evidence="1">
    <location>
        <begin position="150"/>
        <end position="175"/>
    </location>
</feature>
<dbReference type="InterPro" id="IPR036927">
    <property type="entry name" value="Cyt_c_oxase-like_su1_sf"/>
</dbReference>
<feature type="transmembrane region" description="Helical" evidence="1">
    <location>
        <begin position="195"/>
        <end position="216"/>
    </location>
</feature>
<feature type="transmembrane region" description="Helical" evidence="1">
    <location>
        <begin position="315"/>
        <end position="334"/>
    </location>
</feature>
<dbReference type="OrthoDB" id="5295665at2"/>
<gene>
    <name evidence="2" type="ORF">IP92_05697</name>
</gene>
<feature type="transmembrane region" description="Helical" evidence="1">
    <location>
        <begin position="56"/>
        <end position="79"/>
    </location>
</feature>
<proteinExistence type="predicted"/>
<feature type="transmembrane region" description="Helical" evidence="1">
    <location>
        <begin position="285"/>
        <end position="303"/>
    </location>
</feature>
<dbReference type="Gene3D" id="1.20.210.10">
    <property type="entry name" value="Cytochrome c oxidase-like, subunit I domain"/>
    <property type="match status" value="1"/>
</dbReference>
<evidence type="ECO:0000313" key="2">
    <source>
        <dbReference type="EMBL" id="TWI41832.1"/>
    </source>
</evidence>
<organism evidence="2 3">
    <name type="scientific">Pseudoduganella flava</name>
    <dbReference type="NCBI Taxonomy" id="871742"/>
    <lineage>
        <taxon>Bacteria</taxon>
        <taxon>Pseudomonadati</taxon>
        <taxon>Pseudomonadota</taxon>
        <taxon>Betaproteobacteria</taxon>
        <taxon>Burkholderiales</taxon>
        <taxon>Oxalobacteraceae</taxon>
        <taxon>Telluria group</taxon>
        <taxon>Pseudoduganella</taxon>
    </lineage>
</organism>
<sequence length="439" mass="46099">MQRALSFDQNPPLALPMRFFLTVPVFAALAAALLLWQGDAALVTRWSPVTLALTHLLTLGCLSMAMIGALLQILPVMAGIAVPGGLYAGRAMHAALCAGTLLLAGAFVAGQPWLFAAAVMPLACAFLVLVGCCTVGLWQQYPSGADASLAAIRLALAALVVTVVLGVLLAAGYAWPQAVTLPLLRVTDLHASWGLLGWVALLVIGVAFQVVPMFLVTEPYPRWLTGGFATALFLLLVAASLSAGVAEPFRLAALGLLGAGYAAFALVTLRLLARRKRPKADAPTLFWRTAMASLLGALLLGLLPPDPRVDVARGVLLVAGFALSTINGMLYKIVPFLSWYHLRHGTVDGTLPAPKDLPPIHRIIPDAQARAQYLLHAGALLLLVAACAWPALLARPAGALLCVSCLAWFANLVRGLRVGRAGRPRAVHASAPLTHGVTR</sequence>
<evidence type="ECO:0000313" key="3">
    <source>
        <dbReference type="Proteomes" id="UP000315112"/>
    </source>
</evidence>
<dbReference type="Proteomes" id="UP000315112">
    <property type="component" value="Unassembled WGS sequence"/>
</dbReference>
<feature type="transmembrane region" description="Helical" evidence="1">
    <location>
        <begin position="398"/>
        <end position="416"/>
    </location>
</feature>
<comment type="caution">
    <text evidence="2">The sequence shown here is derived from an EMBL/GenBank/DDBJ whole genome shotgun (WGS) entry which is preliminary data.</text>
</comment>
<dbReference type="RefSeq" id="WP_145881793.1">
    <property type="nucleotide sequence ID" value="NZ_VLKW01000017.1"/>
</dbReference>
<evidence type="ECO:0000256" key="1">
    <source>
        <dbReference type="SAM" id="Phobius"/>
    </source>
</evidence>
<name>A0A562PBJ4_9BURK</name>
<feature type="transmembrane region" description="Helical" evidence="1">
    <location>
        <begin position="115"/>
        <end position="138"/>
    </location>
</feature>
<feature type="transmembrane region" description="Helical" evidence="1">
    <location>
        <begin position="373"/>
        <end position="392"/>
    </location>
</feature>
<protein>
    <submittedName>
        <fullName evidence="2">Uncharacterized protein</fullName>
    </submittedName>
</protein>
<feature type="transmembrane region" description="Helical" evidence="1">
    <location>
        <begin position="251"/>
        <end position="273"/>
    </location>
</feature>